<dbReference type="InterPro" id="IPR006845">
    <property type="entry name" value="Pex_N"/>
</dbReference>
<keyword evidence="10" id="KW-0653">Protein transport</keyword>
<evidence type="ECO:0000256" key="5">
    <source>
        <dbReference type="ARBA" id="ARBA00022448"/>
    </source>
</evidence>
<evidence type="ECO:0000256" key="1">
    <source>
        <dbReference type="ARBA" id="ARBA00004585"/>
    </source>
</evidence>
<dbReference type="PANTHER" id="PTHR12888">
    <property type="entry name" value="PEROXISOME ASSEMBLY PROTEIN 12 PEROXIN-12"/>
    <property type="match status" value="1"/>
</dbReference>
<proteinExistence type="inferred from homology"/>
<dbReference type="GO" id="GO:0016558">
    <property type="term" value="P:protein import into peroxisome matrix"/>
    <property type="evidence" value="ECO:0007669"/>
    <property type="project" value="UniProtKB-UniRule"/>
</dbReference>
<keyword evidence="17" id="KW-1185">Reference proteome</keyword>
<comment type="function">
    <text evidence="15">Component of a retrotranslocation channel required for peroxisome organization by mediating export of the PEX5 receptor from peroxisomes to the cytosol, thereby promoting PEX5 recycling.</text>
</comment>
<dbReference type="OrthoDB" id="107372at2759"/>
<dbReference type="CDD" id="cd16451">
    <property type="entry name" value="mRING_PEX12"/>
    <property type="match status" value="1"/>
</dbReference>
<reference evidence="18" key="1">
    <citation type="submission" date="2025-08" db="UniProtKB">
        <authorList>
            <consortium name="RefSeq"/>
        </authorList>
    </citation>
    <scope>IDENTIFICATION</scope>
    <source>
        <tissue evidence="18">Silk gland</tissue>
    </source>
</reference>
<dbReference type="GeneID" id="114246225"/>
<evidence type="ECO:0000256" key="14">
    <source>
        <dbReference type="ARBA" id="ARBA00029692"/>
    </source>
</evidence>
<dbReference type="InterPro" id="IPR013083">
    <property type="entry name" value="Znf_RING/FYVE/PHD"/>
</dbReference>
<gene>
    <name evidence="18" type="primary">LOC114246225</name>
</gene>
<accession>A0A6J2JY17</accession>
<dbReference type="GO" id="GO:0008270">
    <property type="term" value="F:zinc ion binding"/>
    <property type="evidence" value="ECO:0007669"/>
    <property type="project" value="UniProtKB-KW"/>
</dbReference>
<dbReference type="Proteomes" id="UP000504629">
    <property type="component" value="Unplaced"/>
</dbReference>
<evidence type="ECO:0000256" key="13">
    <source>
        <dbReference type="ARBA" id="ARBA00023140"/>
    </source>
</evidence>
<dbReference type="GO" id="GO:1990429">
    <property type="term" value="C:peroxisomal importomer complex"/>
    <property type="evidence" value="ECO:0007669"/>
    <property type="project" value="TreeGrafter"/>
</dbReference>
<evidence type="ECO:0000256" key="12">
    <source>
        <dbReference type="ARBA" id="ARBA00023136"/>
    </source>
</evidence>
<evidence type="ECO:0000256" key="8">
    <source>
        <dbReference type="ARBA" id="ARBA00022771"/>
    </source>
</evidence>
<keyword evidence="5" id="KW-0813">Transport</keyword>
<comment type="similarity">
    <text evidence="3 15">Belongs to the pex2/pex10/pex12 family.</text>
</comment>
<dbReference type="InterPro" id="IPR017375">
    <property type="entry name" value="PEX12"/>
</dbReference>
<dbReference type="Pfam" id="PF04757">
    <property type="entry name" value="Pex2_Pex12"/>
    <property type="match status" value="1"/>
</dbReference>
<dbReference type="PIRSF" id="PIRSF038074">
    <property type="entry name" value="Peroxisome_assembly_p12"/>
    <property type="match status" value="1"/>
</dbReference>
<dbReference type="GO" id="GO:0004842">
    <property type="term" value="F:ubiquitin-protein transferase activity"/>
    <property type="evidence" value="ECO:0007669"/>
    <property type="project" value="TreeGrafter"/>
</dbReference>
<protein>
    <recommendedName>
        <fullName evidence="4 15">Peroxisome assembly protein 12</fullName>
    </recommendedName>
    <alternativeName>
        <fullName evidence="14 15">Peroxin-12</fullName>
    </alternativeName>
</protein>
<keyword evidence="7" id="KW-0479">Metal-binding</keyword>
<dbReference type="KEGG" id="bman:114246225"/>
<organism evidence="17 18">
    <name type="scientific">Bombyx mandarina</name>
    <name type="common">Wild silk moth</name>
    <name type="synonym">Wild silkworm</name>
    <dbReference type="NCBI Taxonomy" id="7092"/>
    <lineage>
        <taxon>Eukaryota</taxon>
        <taxon>Metazoa</taxon>
        <taxon>Ecdysozoa</taxon>
        <taxon>Arthropoda</taxon>
        <taxon>Hexapoda</taxon>
        <taxon>Insecta</taxon>
        <taxon>Pterygota</taxon>
        <taxon>Neoptera</taxon>
        <taxon>Endopterygota</taxon>
        <taxon>Lepidoptera</taxon>
        <taxon>Glossata</taxon>
        <taxon>Ditrysia</taxon>
        <taxon>Bombycoidea</taxon>
        <taxon>Bombycidae</taxon>
        <taxon>Bombycinae</taxon>
        <taxon>Bombyx</taxon>
    </lineage>
</organism>
<evidence type="ECO:0000256" key="2">
    <source>
        <dbReference type="ARBA" id="ARBA00004906"/>
    </source>
</evidence>
<evidence type="ECO:0000256" key="9">
    <source>
        <dbReference type="ARBA" id="ARBA00022833"/>
    </source>
</evidence>
<name>A0A6J2JY17_BOMMA</name>
<keyword evidence="13 15" id="KW-0576">Peroxisome</keyword>
<dbReference type="Gene3D" id="3.30.40.10">
    <property type="entry name" value="Zinc/RING finger domain, C3HC4 (zinc finger)"/>
    <property type="match status" value="1"/>
</dbReference>
<evidence type="ECO:0000256" key="3">
    <source>
        <dbReference type="ARBA" id="ARBA00008704"/>
    </source>
</evidence>
<evidence type="ECO:0000256" key="4">
    <source>
        <dbReference type="ARBA" id="ARBA00018980"/>
    </source>
</evidence>
<dbReference type="PANTHER" id="PTHR12888:SF0">
    <property type="entry name" value="PEROXISOME ASSEMBLY PROTEIN 12"/>
    <property type="match status" value="1"/>
</dbReference>
<comment type="pathway">
    <text evidence="2">Protein modification; protein ubiquitination.</text>
</comment>
<dbReference type="AlphaFoldDB" id="A0A6J2JY17"/>
<evidence type="ECO:0000256" key="7">
    <source>
        <dbReference type="ARBA" id="ARBA00022723"/>
    </source>
</evidence>
<evidence type="ECO:0000256" key="10">
    <source>
        <dbReference type="ARBA" id="ARBA00022927"/>
    </source>
</evidence>
<feature type="domain" description="Pex N-terminal" evidence="16">
    <location>
        <begin position="25"/>
        <end position="254"/>
    </location>
</feature>
<evidence type="ECO:0000313" key="18">
    <source>
        <dbReference type="RefSeq" id="XP_028034470.1"/>
    </source>
</evidence>
<dbReference type="GO" id="GO:0006513">
    <property type="term" value="P:protein monoubiquitination"/>
    <property type="evidence" value="ECO:0007669"/>
    <property type="project" value="TreeGrafter"/>
</dbReference>
<evidence type="ECO:0000259" key="16">
    <source>
        <dbReference type="Pfam" id="PF04757"/>
    </source>
</evidence>
<evidence type="ECO:0000313" key="17">
    <source>
        <dbReference type="Proteomes" id="UP000504629"/>
    </source>
</evidence>
<keyword evidence="8" id="KW-0863">Zinc-finger</keyword>
<dbReference type="CTD" id="5193"/>
<comment type="subcellular location">
    <subcellularLocation>
        <location evidence="1">Peroxisome membrane</location>
        <topology evidence="1">Multi-pass membrane protein</topology>
    </subcellularLocation>
</comment>
<keyword evidence="11" id="KW-1133">Transmembrane helix</keyword>
<evidence type="ECO:0000256" key="6">
    <source>
        <dbReference type="ARBA" id="ARBA00022692"/>
    </source>
</evidence>
<evidence type="ECO:0000256" key="11">
    <source>
        <dbReference type="ARBA" id="ARBA00022989"/>
    </source>
</evidence>
<dbReference type="SUPFAM" id="SSF57850">
    <property type="entry name" value="RING/U-box"/>
    <property type="match status" value="1"/>
</dbReference>
<evidence type="ECO:0000256" key="15">
    <source>
        <dbReference type="PIRNR" id="PIRNR038074"/>
    </source>
</evidence>
<keyword evidence="12 15" id="KW-0472">Membrane</keyword>
<dbReference type="GO" id="GO:0005778">
    <property type="term" value="C:peroxisomal membrane"/>
    <property type="evidence" value="ECO:0007669"/>
    <property type="project" value="UniProtKB-SubCell"/>
</dbReference>
<dbReference type="RefSeq" id="XP_028034470.1">
    <property type="nucleotide sequence ID" value="XM_028178669.1"/>
</dbReference>
<keyword evidence="6" id="KW-0812">Transmembrane</keyword>
<sequence>MAVYAAHLTRSFQGTPSVFQVTAQEALGTTLKPALRKVIEYLSVLYPNKCSWCTHWYDELYLLFDCIVQYNYLKYYAASFSESFYGLLRVPISYSSEFSIGQRLPIDLERGSLALLVLLPYVKDKVGAIIDKWREDDEDGKLGKDTRGRLRSAAIKVYAILHLVYEGLQLVQLARYLRGGSPSHSLPMAALGLTLRNAPPQELPEDEYTWSDLFKNLSSGQIGSAALTFPMVGGAVVRGAEYGAFVVQLLRWWRDRGAPPPSLPAPPPPARAEAAAARNRCPLCAAAWRLPTALPVSGYIFCYTCISRHVRARGCCPVTSLPAAESSLVRVYLDTQ</sequence>
<keyword evidence="9" id="KW-0862">Zinc</keyword>